<proteinExistence type="predicted"/>
<evidence type="ECO:0000313" key="2">
    <source>
        <dbReference type="EMBL" id="MBA4610167.1"/>
    </source>
</evidence>
<reference evidence="2 3" key="1">
    <citation type="submission" date="2020-07" db="EMBL/GenBank/DDBJ databases">
        <authorList>
            <person name="Li M."/>
        </authorList>
    </citation>
    <scope>NUCLEOTIDE SEQUENCE [LARGE SCALE GENOMIC DNA]</scope>
    <source>
        <strain evidence="2 3">DSM 23284</strain>
    </source>
</reference>
<protein>
    <submittedName>
        <fullName evidence="2">Uncharacterized protein</fullName>
    </submittedName>
</protein>
<dbReference type="EMBL" id="JACEON010000001">
    <property type="protein sequence ID" value="MBA4610167.1"/>
    <property type="molecule type" value="Genomic_DNA"/>
</dbReference>
<dbReference type="Proteomes" id="UP000559404">
    <property type="component" value="Unassembled WGS sequence"/>
</dbReference>
<comment type="caution">
    <text evidence="2">The sequence shown here is derived from an EMBL/GenBank/DDBJ whole genome shotgun (WGS) entry which is preliminary data.</text>
</comment>
<accession>A0A838XJW6</accession>
<keyword evidence="1" id="KW-1133">Transmembrane helix</keyword>
<evidence type="ECO:0000313" key="3">
    <source>
        <dbReference type="Proteomes" id="UP000559404"/>
    </source>
</evidence>
<organism evidence="2 3">
    <name type="scientific">Stappia taiwanensis</name>
    <dbReference type="NCBI Taxonomy" id="992267"/>
    <lineage>
        <taxon>Bacteria</taxon>
        <taxon>Pseudomonadati</taxon>
        <taxon>Pseudomonadota</taxon>
        <taxon>Alphaproteobacteria</taxon>
        <taxon>Hyphomicrobiales</taxon>
        <taxon>Stappiaceae</taxon>
        <taxon>Stappia</taxon>
    </lineage>
</organism>
<reference evidence="2 3" key="2">
    <citation type="submission" date="2020-08" db="EMBL/GenBank/DDBJ databases">
        <title>Stappia taiwanensis sp. nov., isolated from a coastal thermal spring.</title>
        <authorList>
            <person name="Kampfer P."/>
        </authorList>
    </citation>
    <scope>NUCLEOTIDE SEQUENCE [LARGE SCALE GENOMIC DNA]</scope>
    <source>
        <strain evidence="2 3">DSM 23284</strain>
    </source>
</reference>
<gene>
    <name evidence="2" type="ORF">H1W37_00775</name>
</gene>
<dbReference type="AlphaFoldDB" id="A0A838XJW6"/>
<evidence type="ECO:0000256" key="1">
    <source>
        <dbReference type="SAM" id="Phobius"/>
    </source>
</evidence>
<dbReference type="RefSeq" id="WP_181758358.1">
    <property type="nucleotide sequence ID" value="NZ_BMCR01000001.1"/>
</dbReference>
<keyword evidence="1" id="KW-0472">Membrane</keyword>
<feature type="transmembrane region" description="Helical" evidence="1">
    <location>
        <begin position="21"/>
        <end position="38"/>
    </location>
</feature>
<keyword evidence="1" id="KW-0812">Transmembrane</keyword>
<keyword evidence="3" id="KW-1185">Reference proteome</keyword>
<sequence length="110" mass="11312">MPGGTGRVTRRSRLDSTGARVAALAVALAAGAAIVWVGKSGFSGMPLTPFAKAPGAANTAPSASPELAACLAERLGAVEQMRRDGLVSDGQHETFRARAISYCQTQFPPQ</sequence>
<name>A0A838XJW6_9HYPH</name>